<dbReference type="GO" id="GO:0030145">
    <property type="term" value="F:manganese ion binding"/>
    <property type="evidence" value="ECO:0007669"/>
    <property type="project" value="TreeGrafter"/>
</dbReference>
<comment type="pathway">
    <text evidence="1 9">Isoprenoid biosynthesis; isopentenyl diphosphate biosynthesis via DXP pathway; isopentenyl diphosphate from 1-deoxy-D-xylulose 5-phosphate: step 1/6.</text>
</comment>
<keyword evidence="6 9" id="KW-0464">Manganese</keyword>
<evidence type="ECO:0000313" key="14">
    <source>
        <dbReference type="EMBL" id="AFZ68864.1"/>
    </source>
</evidence>
<dbReference type="InterPro" id="IPR036291">
    <property type="entry name" value="NAD(P)-bd_dom_sf"/>
</dbReference>
<feature type="binding site" evidence="9">
    <location>
        <position position="235"/>
    </location>
    <ligand>
        <name>1-deoxy-D-xylulose 5-phosphate</name>
        <dbReference type="ChEBI" id="CHEBI:57792"/>
    </ligand>
</feature>
<dbReference type="InterPro" id="IPR036169">
    <property type="entry name" value="DXPR_C_sf"/>
</dbReference>
<evidence type="ECO:0000256" key="3">
    <source>
        <dbReference type="ARBA" id="ARBA00022723"/>
    </source>
</evidence>
<reference evidence="15" key="1">
    <citation type="submission" date="2012-03" db="EMBL/GenBank/DDBJ databases">
        <title>Complete sequence of chromosome of Deinococcus peraridilitoris DSM 19664.</title>
        <authorList>
            <person name="Lucas S."/>
            <person name="Copeland A."/>
            <person name="Lapidus A."/>
            <person name="Glavina del Rio T."/>
            <person name="Dalin E."/>
            <person name="Tice H."/>
            <person name="Bruce D."/>
            <person name="Goodwin L."/>
            <person name="Pitluck S."/>
            <person name="Peters L."/>
            <person name="Mikhailova N."/>
            <person name="Lu M."/>
            <person name="Kyrpides N."/>
            <person name="Mavromatis K."/>
            <person name="Ivanova N."/>
            <person name="Brettin T."/>
            <person name="Detter J.C."/>
            <person name="Han C."/>
            <person name="Larimer F."/>
            <person name="Land M."/>
            <person name="Hauser L."/>
            <person name="Markowitz V."/>
            <person name="Cheng J.-F."/>
            <person name="Hugenholtz P."/>
            <person name="Woyke T."/>
            <person name="Wu D."/>
            <person name="Pukall R."/>
            <person name="Steenblock K."/>
            <person name="Brambilla E."/>
            <person name="Klenk H.-P."/>
            <person name="Eisen J.A."/>
        </authorList>
    </citation>
    <scope>NUCLEOTIDE SEQUENCE [LARGE SCALE GENOMIC DNA]</scope>
    <source>
        <strain evidence="15">DSM 19664 / LMG 22246 / CIP 109416 / KR-200</strain>
    </source>
</reference>
<evidence type="ECO:0000256" key="7">
    <source>
        <dbReference type="ARBA" id="ARBA00023229"/>
    </source>
</evidence>
<feature type="binding site" evidence="9">
    <location>
        <position position="171"/>
    </location>
    <ligand>
        <name>Mn(2+)</name>
        <dbReference type="ChEBI" id="CHEBI:29035"/>
    </ligand>
</feature>
<dbReference type="eggNOG" id="COG0743">
    <property type="taxonomic scope" value="Bacteria"/>
</dbReference>
<dbReference type="Gene3D" id="1.10.1740.10">
    <property type="match status" value="1"/>
</dbReference>
<evidence type="ECO:0000256" key="2">
    <source>
        <dbReference type="ARBA" id="ARBA00006825"/>
    </source>
</evidence>
<keyword evidence="7 9" id="KW-0414">Isoprene biosynthesis</keyword>
<feature type="binding site" evidence="9">
    <location>
        <position position="171"/>
    </location>
    <ligand>
        <name>1-deoxy-D-xylulose 5-phosphate</name>
        <dbReference type="ChEBI" id="CHEBI:57792"/>
    </ligand>
</feature>
<dbReference type="PATRIC" id="fig|937777.3.peg.3443"/>
<keyword evidence="3 9" id="KW-0479">Metal-binding</keyword>
<feature type="binding site" evidence="9">
    <location>
        <position position="195"/>
    </location>
    <ligand>
        <name>1-deoxy-D-xylulose 5-phosphate</name>
        <dbReference type="ChEBI" id="CHEBI:57792"/>
    </ligand>
</feature>
<feature type="domain" description="1-deoxy-D-xylulose 5-phosphate reductoisomerase C-terminal" evidence="12">
    <location>
        <begin position="165"/>
        <end position="247"/>
    </location>
</feature>
<dbReference type="GO" id="GO:0070402">
    <property type="term" value="F:NADPH binding"/>
    <property type="evidence" value="ECO:0007669"/>
    <property type="project" value="InterPro"/>
</dbReference>
<feature type="compositionally biased region" description="Basic and acidic residues" evidence="10">
    <location>
        <begin position="1"/>
        <end position="20"/>
    </location>
</feature>
<dbReference type="InterPro" id="IPR013512">
    <property type="entry name" value="DXP_reductoisomerase_N"/>
</dbReference>
<evidence type="ECO:0000259" key="12">
    <source>
        <dbReference type="Pfam" id="PF08436"/>
    </source>
</evidence>
<gene>
    <name evidence="9" type="primary">dxr</name>
    <name evidence="14" type="ordered locus">Deipe_3431</name>
</gene>
<dbReference type="EMBL" id="CP003382">
    <property type="protein sequence ID" value="AFZ68864.1"/>
    <property type="molecule type" value="Genomic_DNA"/>
</dbReference>
<dbReference type="GO" id="GO:0016853">
    <property type="term" value="F:isomerase activity"/>
    <property type="evidence" value="ECO:0007669"/>
    <property type="project" value="UniProtKB-KW"/>
</dbReference>
<dbReference type="Pfam" id="PF13288">
    <property type="entry name" value="DXPR_C"/>
    <property type="match status" value="1"/>
</dbReference>
<dbReference type="Pfam" id="PF08436">
    <property type="entry name" value="DXP_redisom_C"/>
    <property type="match status" value="1"/>
</dbReference>
<sequence length="423" mass="44655">MDSIAHVERGPVRSGPEWERAGSCGNPEVDLIRIAILGSTGSIGTQSLDVARERGLTVRALAAGNKLDMLEAQVREFRPELVSVAANILTEARERLPGVRVVADVQEVATADVDVVVAAIPGLAGLPPTRAALEAGRDVALATKEAMVAAGPLIWEAAARGSAHLVPVDSEHTAIYQLLLGEQLSEVGEVIVTASGGPFRLTPENLAEVTPVQALAHPTWSMGPKITIDSATLMNKGLEVLETAALYGLGLERVRVLVHPQSVVHGLVRFQDGNVKAHLSAPDMRLPIAYALSAAATGMTRPGDVRGGPRLERPGAYFPLTGTLEFFEPDFGRFPCLRLAYQAGECGGLAPVALNAADEVAVEAFLAGSLPFTGIPRVIEQILAETPVDTLSWEGLEHTDHWARVRARELTGHAGRSVVGGKA</sequence>
<evidence type="ECO:0000313" key="15">
    <source>
        <dbReference type="Proteomes" id="UP000010467"/>
    </source>
</evidence>
<comment type="function">
    <text evidence="9">Catalyzes the NADPH-dependent rearrangement and reduction of 1-deoxy-D-xylulose-5-phosphate (DXP) to 2-C-methyl-D-erythritol 4-phosphate (MEP).</text>
</comment>
<dbReference type="AlphaFoldDB" id="L0A5Z1"/>
<feature type="domain" description="1-deoxy-D-xylulose 5-phosphate reductoisomerase N-terminal" evidence="11">
    <location>
        <begin position="34"/>
        <end position="151"/>
    </location>
</feature>
<comment type="catalytic activity">
    <reaction evidence="8">
        <text>2-C-methyl-D-erythritol 4-phosphate + NADP(+) = 1-deoxy-D-xylulose 5-phosphate + NADPH + H(+)</text>
        <dbReference type="Rhea" id="RHEA:13717"/>
        <dbReference type="ChEBI" id="CHEBI:15378"/>
        <dbReference type="ChEBI" id="CHEBI:57783"/>
        <dbReference type="ChEBI" id="CHEBI:57792"/>
        <dbReference type="ChEBI" id="CHEBI:58262"/>
        <dbReference type="ChEBI" id="CHEBI:58349"/>
        <dbReference type="EC" id="1.1.1.267"/>
    </reaction>
    <physiologicalReaction direction="right-to-left" evidence="8">
        <dbReference type="Rhea" id="RHEA:13719"/>
    </physiologicalReaction>
</comment>
<keyword evidence="4 9" id="KW-0521">NADP</keyword>
<feature type="binding site" evidence="9">
    <location>
        <position position="64"/>
    </location>
    <ligand>
        <name>NADPH</name>
        <dbReference type="ChEBI" id="CHEBI:57783"/>
    </ligand>
</feature>
<feature type="binding site" evidence="9">
    <location>
        <position position="223"/>
    </location>
    <ligand>
        <name>NADPH</name>
        <dbReference type="ChEBI" id="CHEBI:57783"/>
    </ligand>
</feature>
<dbReference type="PIRSF" id="PIRSF006205">
    <property type="entry name" value="Dxp_reductismrs"/>
    <property type="match status" value="1"/>
</dbReference>
<accession>L0A5Z1</accession>
<comment type="cofactor">
    <cofactor evidence="9">
        <name>Mg(2+)</name>
        <dbReference type="ChEBI" id="CHEBI:18420"/>
    </cofactor>
    <cofactor evidence="9">
        <name>Mn(2+)</name>
        <dbReference type="ChEBI" id="CHEBI:29035"/>
    </cofactor>
</comment>
<feature type="binding site" evidence="9">
    <location>
        <position position="217"/>
    </location>
    <ligand>
        <name>1-deoxy-D-xylulose 5-phosphate</name>
        <dbReference type="ChEBI" id="CHEBI:57792"/>
    </ligand>
</feature>
<dbReference type="KEGG" id="dpd:Deipe_3431"/>
<dbReference type="Pfam" id="PF02670">
    <property type="entry name" value="DXP_reductoisom"/>
    <property type="match status" value="1"/>
</dbReference>
<evidence type="ECO:0000259" key="11">
    <source>
        <dbReference type="Pfam" id="PF02670"/>
    </source>
</evidence>
<evidence type="ECO:0000256" key="6">
    <source>
        <dbReference type="ARBA" id="ARBA00023211"/>
    </source>
</evidence>
<dbReference type="UniPathway" id="UPA00056">
    <property type="reaction ID" value="UER00092"/>
</dbReference>
<feature type="binding site" evidence="9">
    <location>
        <position position="230"/>
    </location>
    <ligand>
        <name>1-deoxy-D-xylulose 5-phosphate</name>
        <dbReference type="ChEBI" id="CHEBI:57792"/>
    </ligand>
</feature>
<evidence type="ECO:0000256" key="9">
    <source>
        <dbReference type="HAMAP-Rule" id="MF_00183"/>
    </source>
</evidence>
<dbReference type="HAMAP" id="MF_00183">
    <property type="entry name" value="DXP_reductoisom"/>
    <property type="match status" value="1"/>
</dbReference>
<keyword evidence="14" id="KW-0413">Isomerase</keyword>
<dbReference type="InterPro" id="IPR013644">
    <property type="entry name" value="DXP_reductoisomerase_C"/>
</dbReference>
<dbReference type="GO" id="GO:0030604">
    <property type="term" value="F:1-deoxy-D-xylulose-5-phosphate reductoisomerase activity"/>
    <property type="evidence" value="ECO:0007669"/>
    <property type="project" value="UniProtKB-UniRule"/>
</dbReference>
<feature type="binding site" evidence="9">
    <location>
        <position position="43"/>
    </location>
    <ligand>
        <name>NADPH</name>
        <dbReference type="ChEBI" id="CHEBI:57783"/>
    </ligand>
</feature>
<dbReference type="Gene3D" id="3.40.50.720">
    <property type="entry name" value="NAD(P)-binding Rossmann-like Domain"/>
    <property type="match status" value="1"/>
</dbReference>
<evidence type="ECO:0000256" key="5">
    <source>
        <dbReference type="ARBA" id="ARBA00023002"/>
    </source>
</evidence>
<feature type="binding site" evidence="9">
    <location>
        <position position="40"/>
    </location>
    <ligand>
        <name>NADPH</name>
        <dbReference type="ChEBI" id="CHEBI:57783"/>
    </ligand>
</feature>
<comment type="caution">
    <text evidence="9">Lacks conserved residue(s) required for the propagation of feature annotation.</text>
</comment>
<feature type="binding site" evidence="9">
    <location>
        <position position="42"/>
    </location>
    <ligand>
        <name>NADPH</name>
        <dbReference type="ChEBI" id="CHEBI:57783"/>
    </ligand>
</feature>
<feature type="binding site" evidence="9">
    <location>
        <position position="170"/>
    </location>
    <ligand>
        <name>1-deoxy-D-xylulose 5-phosphate</name>
        <dbReference type="ChEBI" id="CHEBI:57792"/>
    </ligand>
</feature>
<dbReference type="PANTHER" id="PTHR30525:SF0">
    <property type="entry name" value="1-DEOXY-D-XYLULOSE 5-PHOSPHATE REDUCTOISOMERASE, CHLOROPLASTIC"/>
    <property type="match status" value="1"/>
</dbReference>
<evidence type="ECO:0000256" key="10">
    <source>
        <dbReference type="SAM" id="MobiDB-lite"/>
    </source>
</evidence>
<feature type="binding site" evidence="9">
    <location>
        <position position="41"/>
    </location>
    <ligand>
        <name>NADPH</name>
        <dbReference type="ChEBI" id="CHEBI:57783"/>
    </ligand>
</feature>
<organism evidence="14 15">
    <name type="scientific">Deinococcus peraridilitoris (strain DSM 19664 / LMG 22246 / CIP 109416 / KR-200)</name>
    <dbReference type="NCBI Taxonomy" id="937777"/>
    <lineage>
        <taxon>Bacteria</taxon>
        <taxon>Thermotogati</taxon>
        <taxon>Deinococcota</taxon>
        <taxon>Deinococci</taxon>
        <taxon>Deinococcales</taxon>
        <taxon>Deinococcaceae</taxon>
        <taxon>Deinococcus</taxon>
    </lineage>
</organism>
<dbReference type="STRING" id="937777.Deipe_3431"/>
<dbReference type="NCBIfam" id="TIGR00243">
    <property type="entry name" value="Dxr"/>
    <property type="match status" value="1"/>
</dbReference>
<name>L0A5Z1_DEIPD</name>
<evidence type="ECO:0000256" key="4">
    <source>
        <dbReference type="ARBA" id="ARBA00022857"/>
    </source>
</evidence>
<feature type="binding site" evidence="9">
    <location>
        <position position="239"/>
    </location>
    <ligand>
        <name>Mn(2+)</name>
        <dbReference type="ChEBI" id="CHEBI:29035"/>
    </ligand>
</feature>
<dbReference type="PANTHER" id="PTHR30525">
    <property type="entry name" value="1-DEOXY-D-XYLULOSE 5-PHOSPHATE REDUCTOISOMERASE"/>
    <property type="match status" value="1"/>
</dbReference>
<comment type="similarity">
    <text evidence="2 9">Belongs to the DXR family.</text>
</comment>
<dbReference type="Proteomes" id="UP000010467">
    <property type="component" value="Chromosome"/>
</dbReference>
<dbReference type="InterPro" id="IPR003821">
    <property type="entry name" value="DXP_reductoisomerase"/>
</dbReference>
<proteinExistence type="inferred from homology"/>
<dbReference type="GO" id="GO:0051484">
    <property type="term" value="P:isopentenyl diphosphate biosynthetic process, methylerythritol 4-phosphate pathway involved in terpenoid biosynthetic process"/>
    <property type="evidence" value="ECO:0007669"/>
    <property type="project" value="TreeGrafter"/>
</dbReference>
<feature type="binding site" evidence="9">
    <location>
        <position position="145"/>
    </location>
    <ligand>
        <name>NADPH</name>
        <dbReference type="ChEBI" id="CHEBI:57783"/>
    </ligand>
</feature>
<dbReference type="SUPFAM" id="SSF51735">
    <property type="entry name" value="NAD(P)-binding Rossmann-fold domains"/>
    <property type="match status" value="1"/>
</dbReference>
<feature type="binding site" evidence="9">
    <location>
        <position position="239"/>
    </location>
    <ligand>
        <name>1-deoxy-D-xylulose 5-phosphate</name>
        <dbReference type="ChEBI" id="CHEBI:57792"/>
    </ligand>
</feature>
<evidence type="ECO:0000256" key="1">
    <source>
        <dbReference type="ARBA" id="ARBA00005094"/>
    </source>
</evidence>
<dbReference type="EC" id="1.1.1.267" evidence="9"/>
<evidence type="ECO:0000256" key="8">
    <source>
        <dbReference type="ARBA" id="ARBA00048543"/>
    </source>
</evidence>
<keyword evidence="9" id="KW-0460">Magnesium</keyword>
<feature type="binding site" evidence="9">
    <location>
        <position position="144"/>
    </location>
    <ligand>
        <name>1-deoxy-D-xylulose 5-phosphate</name>
        <dbReference type="ChEBI" id="CHEBI:57792"/>
    </ligand>
</feature>
<keyword evidence="15" id="KW-1185">Reference proteome</keyword>
<feature type="domain" description="DXP reductoisomerase C-terminal" evidence="13">
    <location>
        <begin position="279"/>
        <end position="404"/>
    </location>
</feature>
<evidence type="ECO:0000259" key="13">
    <source>
        <dbReference type="Pfam" id="PF13288"/>
    </source>
</evidence>
<dbReference type="SUPFAM" id="SSF55347">
    <property type="entry name" value="Glyceraldehyde-3-phosphate dehydrogenase-like, C-terminal domain"/>
    <property type="match status" value="1"/>
</dbReference>
<feature type="region of interest" description="Disordered" evidence="10">
    <location>
        <begin position="1"/>
        <end position="21"/>
    </location>
</feature>
<dbReference type="InterPro" id="IPR026877">
    <property type="entry name" value="DXPR_C"/>
</dbReference>
<feature type="binding site" evidence="9">
    <location>
        <position position="169"/>
    </location>
    <ligand>
        <name>Mn(2+)</name>
        <dbReference type="ChEBI" id="CHEBI:29035"/>
    </ligand>
</feature>
<protein>
    <recommendedName>
        <fullName evidence="9">1-deoxy-D-xylulose 5-phosphate reductoisomerase</fullName>
        <shortName evidence="9">DXP reductoisomerase</shortName>
        <ecNumber evidence="9">1.1.1.267</ecNumber>
    </recommendedName>
    <alternativeName>
        <fullName evidence="9">1-deoxyxylulose-5-phosphate reductoisomerase</fullName>
    </alternativeName>
    <alternativeName>
        <fullName evidence="9">2-C-methyl-D-erythritol 4-phosphate synthase</fullName>
    </alternativeName>
</protein>
<feature type="binding site" evidence="9">
    <location>
        <position position="236"/>
    </location>
    <ligand>
        <name>1-deoxy-D-xylulose 5-phosphate</name>
        <dbReference type="ChEBI" id="CHEBI:57792"/>
    </ligand>
</feature>
<dbReference type="SUPFAM" id="SSF69055">
    <property type="entry name" value="1-deoxy-D-xylulose-5-phosphate reductoisomerase, C-terminal domain"/>
    <property type="match status" value="1"/>
</dbReference>
<dbReference type="HOGENOM" id="CLU_035714_0_1_0"/>
<keyword evidence="5 9" id="KW-0560">Oxidoreductase</keyword>